<dbReference type="Pfam" id="PF13639">
    <property type="entry name" value="zf-RING_2"/>
    <property type="match status" value="1"/>
</dbReference>
<evidence type="ECO:0000259" key="6">
    <source>
        <dbReference type="PROSITE" id="PS50016"/>
    </source>
</evidence>
<dbReference type="GO" id="GO:0008270">
    <property type="term" value="F:zinc ion binding"/>
    <property type="evidence" value="ECO:0007669"/>
    <property type="project" value="UniProtKB-KW"/>
</dbReference>
<evidence type="ECO:0000313" key="8">
    <source>
        <dbReference type="EMBL" id="CAE0189442.1"/>
    </source>
</evidence>
<evidence type="ECO:0000256" key="4">
    <source>
        <dbReference type="PROSITE-ProRule" id="PRU00175"/>
    </source>
</evidence>
<dbReference type="SMART" id="SM00184">
    <property type="entry name" value="RING"/>
    <property type="match status" value="2"/>
</dbReference>
<keyword evidence="1" id="KW-0479">Metal-binding</keyword>
<accession>A0A7S3C8X4</accession>
<dbReference type="InterPro" id="IPR001005">
    <property type="entry name" value="SANT/Myb"/>
</dbReference>
<dbReference type="AlphaFoldDB" id="A0A7S3C8X4"/>
<evidence type="ECO:0000256" key="5">
    <source>
        <dbReference type="SAM" id="MobiDB-lite"/>
    </source>
</evidence>
<dbReference type="InterPro" id="IPR011011">
    <property type="entry name" value="Znf_FYVE_PHD"/>
</dbReference>
<dbReference type="SUPFAM" id="SSF57850">
    <property type="entry name" value="RING/U-box"/>
    <property type="match status" value="1"/>
</dbReference>
<feature type="region of interest" description="Disordered" evidence="5">
    <location>
        <begin position="48"/>
        <end position="88"/>
    </location>
</feature>
<feature type="compositionally biased region" description="Polar residues" evidence="5">
    <location>
        <begin position="51"/>
        <end position="80"/>
    </location>
</feature>
<dbReference type="SUPFAM" id="SSF57903">
    <property type="entry name" value="FYVE/PHD zinc finger"/>
    <property type="match status" value="1"/>
</dbReference>
<dbReference type="PROSITE" id="PS50089">
    <property type="entry name" value="ZF_RING_2"/>
    <property type="match status" value="1"/>
</dbReference>
<evidence type="ECO:0000313" key="9">
    <source>
        <dbReference type="EMBL" id="WZN63899.1"/>
    </source>
</evidence>
<dbReference type="Gene3D" id="1.20.58.1880">
    <property type="match status" value="2"/>
</dbReference>
<evidence type="ECO:0000256" key="2">
    <source>
        <dbReference type="ARBA" id="ARBA00022771"/>
    </source>
</evidence>
<feature type="domain" description="RING-type" evidence="7">
    <location>
        <begin position="260"/>
        <end position="304"/>
    </location>
</feature>
<dbReference type="PROSITE" id="PS50016">
    <property type="entry name" value="ZF_PHD_2"/>
    <property type="match status" value="1"/>
</dbReference>
<dbReference type="InterPro" id="IPR009057">
    <property type="entry name" value="Homeodomain-like_sf"/>
</dbReference>
<name>A0A7S3C8X4_9CHLO</name>
<dbReference type="SUPFAM" id="SSF46689">
    <property type="entry name" value="Homeodomain-like"/>
    <property type="match status" value="2"/>
</dbReference>
<evidence type="ECO:0000313" key="10">
    <source>
        <dbReference type="Proteomes" id="UP001472866"/>
    </source>
</evidence>
<dbReference type="EMBL" id="HBHZ01003255">
    <property type="protein sequence ID" value="CAE0189442.1"/>
    <property type="molecule type" value="Transcribed_RNA"/>
</dbReference>
<evidence type="ECO:0000259" key="7">
    <source>
        <dbReference type="PROSITE" id="PS50089"/>
    </source>
</evidence>
<dbReference type="InterPro" id="IPR001841">
    <property type="entry name" value="Znf_RING"/>
</dbReference>
<proteinExistence type="predicted"/>
<evidence type="ECO:0000256" key="3">
    <source>
        <dbReference type="ARBA" id="ARBA00022833"/>
    </source>
</evidence>
<dbReference type="InterPro" id="IPR001965">
    <property type="entry name" value="Znf_PHD"/>
</dbReference>
<dbReference type="SMART" id="SM00717">
    <property type="entry name" value="SANT"/>
    <property type="match status" value="2"/>
</dbReference>
<dbReference type="CDD" id="cd16454">
    <property type="entry name" value="RING-H2_PA-TM-RING"/>
    <property type="match status" value="1"/>
</dbReference>
<dbReference type="InterPro" id="IPR047157">
    <property type="entry name" value="PHRF1/Atg35"/>
</dbReference>
<reference evidence="8" key="1">
    <citation type="submission" date="2021-01" db="EMBL/GenBank/DDBJ databases">
        <authorList>
            <person name="Corre E."/>
            <person name="Pelletier E."/>
            <person name="Niang G."/>
            <person name="Scheremetjew M."/>
            <person name="Finn R."/>
            <person name="Kale V."/>
            <person name="Holt S."/>
            <person name="Cochrane G."/>
            <person name="Meng A."/>
            <person name="Brown T."/>
            <person name="Cohen L."/>
        </authorList>
    </citation>
    <scope>NUCLEOTIDE SEQUENCE</scope>
    <source>
        <strain evidence="8">RCC1871</strain>
    </source>
</reference>
<dbReference type="PANTHER" id="PTHR12618:SF20">
    <property type="entry name" value="PHD AND RING FINGER DOMAIN-CONTAINING PROTEIN 1"/>
    <property type="match status" value="1"/>
</dbReference>
<dbReference type="Pfam" id="PF00249">
    <property type="entry name" value="Myb_DNA-binding"/>
    <property type="match status" value="1"/>
</dbReference>
<reference evidence="9 10" key="2">
    <citation type="submission" date="2024-03" db="EMBL/GenBank/DDBJ databases">
        <title>Complete genome sequence of the green alga Chloropicon roscoffensis RCC1871.</title>
        <authorList>
            <person name="Lemieux C."/>
            <person name="Pombert J.-F."/>
            <person name="Otis C."/>
            <person name="Turmel M."/>
        </authorList>
    </citation>
    <scope>NUCLEOTIDE SEQUENCE [LARGE SCALE GENOMIC DNA]</scope>
    <source>
        <strain evidence="9 10">RCC1871</strain>
    </source>
</reference>
<gene>
    <name evidence="8" type="ORF">CROS1456_LOCUS2513</name>
    <name evidence="9" type="ORF">HKI87_08g54520</name>
</gene>
<dbReference type="EMBL" id="CP151508">
    <property type="protein sequence ID" value="WZN63899.1"/>
    <property type="molecule type" value="Genomic_DNA"/>
</dbReference>
<feature type="region of interest" description="Disordered" evidence="5">
    <location>
        <begin position="382"/>
        <end position="404"/>
    </location>
</feature>
<dbReference type="PANTHER" id="PTHR12618">
    <property type="entry name" value="PHD AND RING FINGER DOMAIN-CONTAINING PROTEIN 1"/>
    <property type="match status" value="1"/>
</dbReference>
<organism evidence="8">
    <name type="scientific">Chloropicon roscoffensis</name>
    <dbReference type="NCBI Taxonomy" id="1461544"/>
    <lineage>
        <taxon>Eukaryota</taxon>
        <taxon>Viridiplantae</taxon>
        <taxon>Chlorophyta</taxon>
        <taxon>Chloropicophyceae</taxon>
        <taxon>Chloropicales</taxon>
        <taxon>Chloropicaceae</taxon>
        <taxon>Chloropicon</taxon>
    </lineage>
</organism>
<keyword evidence="10" id="KW-1185">Reference proteome</keyword>
<keyword evidence="3" id="KW-0862">Zinc</keyword>
<feature type="domain" description="PHD-type" evidence="6">
    <location>
        <begin position="329"/>
        <end position="379"/>
    </location>
</feature>
<sequence>MDPGPGPGALLLAGMGDVPAHAIHSRFEEMWLKLSGGKLHGKRRVDALEAPTTSGRASPTSGVQHGRAKNTTAEGWSSEQDAPGKRRKTLWTPAEINIFTSTYRRHGLDKTLLARELPNKTKKQIANFYNNSKKKLGLDNVELPDRVQRPAKRNGKRLAPKRATKASCRPVTGRPRLWTEEDISTFVSGFQEKGRDWTALALLLPGKSPKQVRNFHTNNRRQYGLDEIEPCFSKPKRAKKGKKEKKEPRKPRETRAGKECLICFEDLSGARAQGCRQLNPCGHWFHRNCIKQWLKKQNTCPVCRVRIRTFEGETLEDRNQHGLFEYYDTVRCQACNSGEREHEIILCDSCDVGYHMGCLDPPLTELPQGEWFCPECEPHQPGYSARENEQPAESDTDESVTLTE</sequence>
<dbReference type="InterPro" id="IPR013083">
    <property type="entry name" value="Znf_RING/FYVE/PHD"/>
</dbReference>
<dbReference type="SMART" id="SM00249">
    <property type="entry name" value="PHD"/>
    <property type="match status" value="1"/>
</dbReference>
<evidence type="ECO:0000256" key="1">
    <source>
        <dbReference type="ARBA" id="ARBA00022723"/>
    </source>
</evidence>
<dbReference type="Proteomes" id="UP001472866">
    <property type="component" value="Chromosome 08"/>
</dbReference>
<dbReference type="CDD" id="cd00167">
    <property type="entry name" value="SANT"/>
    <property type="match status" value="2"/>
</dbReference>
<dbReference type="Gene3D" id="3.30.40.10">
    <property type="entry name" value="Zinc/RING finger domain, C3HC4 (zinc finger)"/>
    <property type="match status" value="2"/>
</dbReference>
<dbReference type="Pfam" id="PF00628">
    <property type="entry name" value="PHD"/>
    <property type="match status" value="1"/>
</dbReference>
<protein>
    <submittedName>
        <fullName evidence="9">PHD and RING finger domain-containing protein</fullName>
    </submittedName>
</protein>
<keyword evidence="2 4" id="KW-0863">Zinc-finger</keyword>
<dbReference type="InterPro" id="IPR019787">
    <property type="entry name" value="Znf_PHD-finger"/>
</dbReference>